<proteinExistence type="predicted"/>
<reference evidence="1" key="1">
    <citation type="journal article" date="2012" name="Proc. Natl. Acad. Sci. U.S.A.">
        <title>Antigenic diversity is generated by distinct evolutionary mechanisms in African trypanosome species.</title>
        <authorList>
            <person name="Jackson A.P."/>
            <person name="Berry A."/>
            <person name="Aslett M."/>
            <person name="Allison H.C."/>
            <person name="Burton P."/>
            <person name="Vavrova-Anderson J."/>
            <person name="Brown R."/>
            <person name="Browne H."/>
            <person name="Corton N."/>
            <person name="Hauser H."/>
            <person name="Gamble J."/>
            <person name="Gilderthorp R."/>
            <person name="Marcello L."/>
            <person name="McQuillan J."/>
            <person name="Otto T.D."/>
            <person name="Quail M.A."/>
            <person name="Sanders M.J."/>
            <person name="van Tonder A."/>
            <person name="Ginger M.L."/>
            <person name="Field M.C."/>
            <person name="Barry J.D."/>
            <person name="Hertz-Fowler C."/>
            <person name="Berriman M."/>
        </authorList>
    </citation>
    <scope>NUCLEOTIDE SEQUENCE</scope>
    <source>
        <strain evidence="1">IL3000</strain>
    </source>
</reference>
<protein>
    <submittedName>
        <fullName evidence="1">Uncharacterized protein</fullName>
    </submittedName>
</protein>
<dbReference type="AlphaFoldDB" id="G0UM77"/>
<name>G0UM77_TRYCI</name>
<sequence length="119" mass="13273">MVSCVKGRGGRKMQNNKRMCVMESVYKATLKDAIKGKRKKAHQASICRGTNQMNPTPVHKHSCEIAVIFTFAMHNLATARIALSQHQQQKDNNAAIYVQRLISTGATQQGPVHETQQNK</sequence>
<accession>G0UM77</accession>
<organism evidence="1">
    <name type="scientific">Trypanosoma congolense (strain IL3000)</name>
    <dbReference type="NCBI Taxonomy" id="1068625"/>
    <lineage>
        <taxon>Eukaryota</taxon>
        <taxon>Discoba</taxon>
        <taxon>Euglenozoa</taxon>
        <taxon>Kinetoplastea</taxon>
        <taxon>Metakinetoplastina</taxon>
        <taxon>Trypanosomatida</taxon>
        <taxon>Trypanosomatidae</taxon>
        <taxon>Trypanosoma</taxon>
        <taxon>Nannomonas</taxon>
    </lineage>
</organism>
<evidence type="ECO:0000313" key="1">
    <source>
        <dbReference type="EMBL" id="CCC90741.1"/>
    </source>
</evidence>
<dbReference type="EMBL" id="HE575318">
    <property type="protein sequence ID" value="CCC90741.1"/>
    <property type="molecule type" value="Genomic_DNA"/>
</dbReference>
<gene>
    <name evidence="1" type="ORF">TCIL3000_5_5030</name>
</gene>